<evidence type="ECO:0000259" key="4">
    <source>
        <dbReference type="Pfam" id="PF02225"/>
    </source>
</evidence>
<evidence type="ECO:0000256" key="2">
    <source>
        <dbReference type="ARBA" id="ARBA00022729"/>
    </source>
</evidence>
<sequence length="163" mass="17175">MDMAIEDGVDILSVSLGSLFNAFYRKSIVIGAFSAVKKGIFISCSGGNSGPYSFSMSNEAPWILTVGASTIDRKIKATVMLDNNQEFEGESALQPNDFPPTLLPLAYPGSNASDSDAKYCTPASLNNTIVMEKIVLCESGKISQADKGEAVKAAGGAAMIFMN</sequence>
<comment type="similarity">
    <text evidence="1 3">Belongs to the peptidase S8 family.</text>
</comment>
<organism evidence="5">
    <name type="scientific">Solanum lycopersicum</name>
    <name type="common">Tomato</name>
    <name type="synonym">Lycopersicon esculentum</name>
    <dbReference type="NCBI Taxonomy" id="4081"/>
    <lineage>
        <taxon>Eukaryota</taxon>
        <taxon>Viridiplantae</taxon>
        <taxon>Streptophyta</taxon>
        <taxon>Embryophyta</taxon>
        <taxon>Tracheophyta</taxon>
        <taxon>Spermatophyta</taxon>
        <taxon>Magnoliopsida</taxon>
        <taxon>eudicotyledons</taxon>
        <taxon>Gunneridae</taxon>
        <taxon>Pentapetalae</taxon>
        <taxon>asterids</taxon>
        <taxon>lamiids</taxon>
        <taxon>Solanales</taxon>
        <taxon>Solanaceae</taxon>
        <taxon>Solanoideae</taxon>
        <taxon>Solaneae</taxon>
        <taxon>Solanum</taxon>
        <taxon>Solanum subgen. Lycopersicon</taxon>
    </lineage>
</organism>
<dbReference type="STRING" id="4081.A0A3Q7HVJ4"/>
<dbReference type="SUPFAM" id="SSF52743">
    <property type="entry name" value="Subtilisin-like"/>
    <property type="match status" value="1"/>
</dbReference>
<dbReference type="EnsemblPlants" id="Solyc08g079950.1.1">
    <property type="protein sequence ID" value="Solyc08g079950.1.1.1"/>
    <property type="gene ID" value="Solyc08g079950.1"/>
</dbReference>
<evidence type="ECO:0000256" key="3">
    <source>
        <dbReference type="PROSITE-ProRule" id="PRU01240"/>
    </source>
</evidence>
<dbReference type="InterPro" id="IPR036852">
    <property type="entry name" value="Peptidase_S8/S53_dom_sf"/>
</dbReference>
<dbReference type="Gramene" id="Solyc08g079950.1.1">
    <property type="protein sequence ID" value="Solyc08g079950.1.1.1"/>
    <property type="gene ID" value="Solyc08g079950.1"/>
</dbReference>
<keyword evidence="6" id="KW-1185">Reference proteome</keyword>
<dbReference type="PaxDb" id="4081-Solyc08g079950.1.1"/>
<dbReference type="GO" id="GO:0006508">
    <property type="term" value="P:proteolysis"/>
    <property type="evidence" value="ECO:0007669"/>
    <property type="project" value="InterPro"/>
</dbReference>
<reference evidence="5" key="2">
    <citation type="submission" date="2019-01" db="UniProtKB">
        <authorList>
            <consortium name="EnsemblPlants"/>
        </authorList>
    </citation>
    <scope>IDENTIFICATION</scope>
    <source>
        <strain evidence="5">cv. Heinz 1706</strain>
    </source>
</reference>
<feature type="domain" description="PA" evidence="4">
    <location>
        <begin position="104"/>
        <end position="163"/>
    </location>
</feature>
<accession>A0A3Q7HVJ4</accession>
<evidence type="ECO:0000313" key="5">
    <source>
        <dbReference type="EnsemblPlants" id="Solyc08g079950.1.1.1"/>
    </source>
</evidence>
<dbReference type="Gene3D" id="3.50.30.30">
    <property type="match status" value="1"/>
</dbReference>
<proteinExistence type="inferred from homology"/>
<dbReference type="AlphaFoldDB" id="A0A3Q7HVJ4"/>
<protein>
    <recommendedName>
        <fullName evidence="4">PA domain-containing protein</fullName>
    </recommendedName>
</protein>
<dbReference type="Proteomes" id="UP000004994">
    <property type="component" value="Chromosome 8"/>
</dbReference>
<dbReference type="PANTHER" id="PTHR10795">
    <property type="entry name" value="PROPROTEIN CONVERTASE SUBTILISIN/KEXIN"/>
    <property type="match status" value="1"/>
</dbReference>
<dbReference type="InterPro" id="IPR003137">
    <property type="entry name" value="PA_domain"/>
</dbReference>
<evidence type="ECO:0000256" key="1">
    <source>
        <dbReference type="ARBA" id="ARBA00011073"/>
    </source>
</evidence>
<dbReference type="GO" id="GO:0004252">
    <property type="term" value="F:serine-type endopeptidase activity"/>
    <property type="evidence" value="ECO:0007669"/>
    <property type="project" value="InterPro"/>
</dbReference>
<keyword evidence="2" id="KW-0732">Signal</keyword>
<evidence type="ECO:0000313" key="6">
    <source>
        <dbReference type="Proteomes" id="UP000004994"/>
    </source>
</evidence>
<dbReference type="Pfam" id="PF02225">
    <property type="entry name" value="PA"/>
    <property type="match status" value="1"/>
</dbReference>
<reference evidence="5" key="1">
    <citation type="journal article" date="2012" name="Nature">
        <title>The tomato genome sequence provides insights into fleshy fruit evolution.</title>
        <authorList>
            <consortium name="Tomato Genome Consortium"/>
        </authorList>
    </citation>
    <scope>NUCLEOTIDE SEQUENCE [LARGE SCALE GENOMIC DNA]</scope>
    <source>
        <strain evidence="5">cv. Heinz 1706</strain>
    </source>
</reference>
<dbReference type="InParanoid" id="A0A3Q7HVJ4"/>
<dbReference type="PROSITE" id="PS51892">
    <property type="entry name" value="SUBTILASE"/>
    <property type="match status" value="1"/>
</dbReference>
<dbReference type="OMA" id="GMAMILM"/>
<dbReference type="Gene3D" id="3.40.50.200">
    <property type="entry name" value="Peptidase S8/S53 domain"/>
    <property type="match status" value="1"/>
</dbReference>
<dbReference type="InterPro" id="IPR045051">
    <property type="entry name" value="SBT"/>
</dbReference>
<comment type="caution">
    <text evidence="3">Lacks conserved residue(s) required for the propagation of feature annotation.</text>
</comment>
<name>A0A3Q7HVJ4_SOLLC</name>
<dbReference type="CDD" id="cd02120">
    <property type="entry name" value="PA_subtilisin_like"/>
    <property type="match status" value="1"/>
</dbReference>